<sequence length="64" mass="7262">ISSKPWSPFWPCTDFEFAEIALEAVQNKDQITRLITLIQCCGKNLDSFTLKSHTELCEAWKSAA</sequence>
<feature type="non-terminal residue" evidence="1">
    <location>
        <position position="1"/>
    </location>
</feature>
<protein>
    <submittedName>
        <fullName evidence="1">Uncharacterized protein</fullName>
    </submittedName>
</protein>
<evidence type="ECO:0000313" key="2">
    <source>
        <dbReference type="Proteomes" id="UP000008063"/>
    </source>
</evidence>
<reference evidence="2" key="1">
    <citation type="journal article" date="2011" name="Science">
        <title>The plant cell wall-decomposing machinery underlies the functional diversity of forest fungi.</title>
        <authorList>
            <person name="Eastwood D.C."/>
            <person name="Floudas D."/>
            <person name="Binder M."/>
            <person name="Majcherczyk A."/>
            <person name="Schneider P."/>
            <person name="Aerts A."/>
            <person name="Asiegbu F.O."/>
            <person name="Baker S.E."/>
            <person name="Barry K."/>
            <person name="Bendiksby M."/>
            <person name="Blumentritt M."/>
            <person name="Coutinho P.M."/>
            <person name="Cullen D."/>
            <person name="de Vries R.P."/>
            <person name="Gathman A."/>
            <person name="Goodell B."/>
            <person name="Henrissat B."/>
            <person name="Ihrmark K."/>
            <person name="Kauserud H."/>
            <person name="Kohler A."/>
            <person name="LaButti K."/>
            <person name="Lapidus A."/>
            <person name="Lavin J.L."/>
            <person name="Lee Y.-H."/>
            <person name="Lindquist E."/>
            <person name="Lilly W."/>
            <person name="Lucas S."/>
            <person name="Morin E."/>
            <person name="Murat C."/>
            <person name="Oguiza J.A."/>
            <person name="Park J."/>
            <person name="Pisabarro A.G."/>
            <person name="Riley R."/>
            <person name="Rosling A."/>
            <person name="Salamov A."/>
            <person name="Schmidt O."/>
            <person name="Schmutz J."/>
            <person name="Skrede I."/>
            <person name="Stenlid J."/>
            <person name="Wiebenga A."/>
            <person name="Xie X."/>
            <person name="Kuees U."/>
            <person name="Hibbett D.S."/>
            <person name="Hoffmeister D."/>
            <person name="Hoegberg N."/>
            <person name="Martin F."/>
            <person name="Grigoriev I.V."/>
            <person name="Watkinson S.C."/>
        </authorList>
    </citation>
    <scope>NUCLEOTIDE SEQUENCE [LARGE SCALE GENOMIC DNA]</scope>
    <source>
        <strain evidence="2">strain S7.3</strain>
    </source>
</reference>
<gene>
    <name evidence="1" type="ORF">SERLA73DRAFT_47639</name>
</gene>
<evidence type="ECO:0000313" key="1">
    <source>
        <dbReference type="EMBL" id="EGO02611.1"/>
    </source>
</evidence>
<accession>F8PLX9</accession>
<dbReference type="Proteomes" id="UP000008063">
    <property type="component" value="Unassembled WGS sequence"/>
</dbReference>
<dbReference type="EMBL" id="GL945476">
    <property type="protein sequence ID" value="EGO02611.1"/>
    <property type="molecule type" value="Genomic_DNA"/>
</dbReference>
<dbReference type="AlphaFoldDB" id="F8PLX9"/>
<name>F8PLX9_SERL3</name>
<keyword evidence="2" id="KW-1185">Reference proteome</keyword>
<dbReference type="InParanoid" id="F8PLX9"/>
<proteinExistence type="predicted"/>
<dbReference type="HOGENOM" id="CLU_2874058_0_0_1"/>
<organism evidence="2">
    <name type="scientific">Serpula lacrymans var. lacrymans (strain S7.3)</name>
    <name type="common">Dry rot fungus</name>
    <dbReference type="NCBI Taxonomy" id="936435"/>
    <lineage>
        <taxon>Eukaryota</taxon>
        <taxon>Fungi</taxon>
        <taxon>Dikarya</taxon>
        <taxon>Basidiomycota</taxon>
        <taxon>Agaricomycotina</taxon>
        <taxon>Agaricomycetes</taxon>
        <taxon>Agaricomycetidae</taxon>
        <taxon>Boletales</taxon>
        <taxon>Coniophorineae</taxon>
        <taxon>Serpulaceae</taxon>
        <taxon>Serpula</taxon>
    </lineage>
</organism>